<dbReference type="EMBL" id="KN847818">
    <property type="protein sequence ID" value="KIV98309.1"/>
    <property type="molecule type" value="Genomic_DNA"/>
</dbReference>
<dbReference type="Proteomes" id="UP000053259">
    <property type="component" value="Unassembled WGS sequence"/>
</dbReference>
<dbReference type="GeneID" id="27317820"/>
<keyword evidence="3" id="KW-1185">Reference proteome</keyword>
<name>A0A0D1ZWA2_9PEZI</name>
<feature type="compositionally biased region" description="Basic and acidic residues" evidence="1">
    <location>
        <begin position="88"/>
        <end position="135"/>
    </location>
</feature>
<dbReference type="STRING" id="253628.A0A0D1ZWA2"/>
<gene>
    <name evidence="2" type="ORF">PV09_09847</name>
</gene>
<dbReference type="HOGENOM" id="CLU_1431293_0_0_1"/>
<evidence type="ECO:0000313" key="3">
    <source>
        <dbReference type="Proteomes" id="UP000053259"/>
    </source>
</evidence>
<dbReference type="OrthoDB" id="4357141at2759"/>
<accession>A0A0D1ZWA2</accession>
<feature type="non-terminal residue" evidence="2">
    <location>
        <position position="1"/>
    </location>
</feature>
<protein>
    <submittedName>
        <fullName evidence="2">Uncharacterized protein</fullName>
    </submittedName>
</protein>
<sequence>AHALDETTRWRLQRHLQKLANAANTSIAEGSLQKEQIQFLYKVNNEAKVRRSTKPVILSNAKVISHKDLEEARTKRAEKDAKKRAKKAERDAKKIERDAKEAEKEAKKEAKKAEREAKKAEREAQKAAKEAEKAATGKSTRGRKRKLPATSAPEPEPEAKRSRKTKERELPWDLTIWVDEGQVAPVAKMI</sequence>
<evidence type="ECO:0000313" key="2">
    <source>
        <dbReference type="EMBL" id="KIV98309.1"/>
    </source>
</evidence>
<feature type="region of interest" description="Disordered" evidence="1">
    <location>
        <begin position="70"/>
        <end position="173"/>
    </location>
</feature>
<dbReference type="RefSeq" id="XP_016208179.1">
    <property type="nucleotide sequence ID" value="XM_016363995.1"/>
</dbReference>
<feature type="compositionally biased region" description="Basic and acidic residues" evidence="1">
    <location>
        <begin position="70"/>
        <end position="81"/>
    </location>
</feature>
<evidence type="ECO:0000256" key="1">
    <source>
        <dbReference type="SAM" id="MobiDB-lite"/>
    </source>
</evidence>
<reference evidence="2 3" key="1">
    <citation type="submission" date="2015-01" db="EMBL/GenBank/DDBJ databases">
        <title>The Genome Sequence of Ochroconis gallopava CBS43764.</title>
        <authorList>
            <consortium name="The Broad Institute Genomics Platform"/>
            <person name="Cuomo C."/>
            <person name="de Hoog S."/>
            <person name="Gorbushina A."/>
            <person name="Stielow B."/>
            <person name="Teixiera M."/>
            <person name="Abouelleil A."/>
            <person name="Chapman S.B."/>
            <person name="Priest M."/>
            <person name="Young S.K."/>
            <person name="Wortman J."/>
            <person name="Nusbaum C."/>
            <person name="Birren B."/>
        </authorList>
    </citation>
    <scope>NUCLEOTIDE SEQUENCE [LARGE SCALE GENOMIC DNA]</scope>
    <source>
        <strain evidence="2 3">CBS 43764</strain>
    </source>
</reference>
<organism evidence="2 3">
    <name type="scientific">Verruconis gallopava</name>
    <dbReference type="NCBI Taxonomy" id="253628"/>
    <lineage>
        <taxon>Eukaryota</taxon>
        <taxon>Fungi</taxon>
        <taxon>Dikarya</taxon>
        <taxon>Ascomycota</taxon>
        <taxon>Pezizomycotina</taxon>
        <taxon>Dothideomycetes</taxon>
        <taxon>Pleosporomycetidae</taxon>
        <taxon>Venturiales</taxon>
        <taxon>Sympoventuriaceae</taxon>
        <taxon>Verruconis</taxon>
    </lineage>
</organism>
<proteinExistence type="predicted"/>
<dbReference type="InParanoid" id="A0A0D1ZWA2"/>
<dbReference type="VEuPathDB" id="FungiDB:PV09_09847"/>
<dbReference type="AlphaFoldDB" id="A0A0D1ZWA2"/>